<sequence>MAISARMIAERVVRAIEQDANDTMDGNRTGNPFFQNASNRTGPGGNSTFNLISNLVFAESKSVRTSTIILATFNILAAFATACSILYDCYWASKRCNPKFKASKFCISSIHPAETFPLVLTIGIVIQGLAFAGVQGQGLDSLFATGCNLIAQFMWPAIFIVPYIQLVFGTECALRSFRSTPFQARGRWDVTICCGVVVIMLMATWVPSHIQPAPNACFASLIWFISSFGKLGFVMLTSVGGLMIIAALTIFIRLSTVNLIDQHQRIAASRMVYYLVLGIISLSFVVPFFYSLIDSQGDIKLAMMATVVVNLSGLMTGLLQLFLRSNTATTSFAPKAAAKKWAEPRHQIRMFGPNEVAMHAHLVNPVTGPGTASEDRTSRSDSRASLVGLEKDRGISMESLRSQSYGGAKRQEAEMGSLPILPETARASDCPAVQARSHAQKPSYSLFPAEGSSPTKAGKKLDSVYDINQLTPPPAILYPSAPRHRRDSSITSSATVQIGLRLSHAPTPSQEDLESLPLPPTTYKAMALKPSAARSPSPSSIYSIGPLQSTTYSASKDSTPASKSSAKPTIASGMLKVQTSFIASTGQKPLPSPLNISTPQQSPASINKTLPPTPRVFLSQVGKMRDSNTQLSPTVYSLSAAVYTPEDKTSSPTPNKSNGNPFRPNPPGSPVAGPAKQASSQQKRDWI</sequence>
<reference evidence="4" key="1">
    <citation type="submission" date="2016-03" db="EMBL/GenBank/DDBJ databases">
        <authorList>
            <person name="Guldener U."/>
        </authorList>
    </citation>
    <scope>NUCLEOTIDE SEQUENCE [LARGE SCALE GENOMIC DNA]</scope>
    <source>
        <strain evidence="4">04CH-RAC-A.6.1</strain>
    </source>
</reference>
<evidence type="ECO:0000256" key="1">
    <source>
        <dbReference type="SAM" id="MobiDB-lite"/>
    </source>
</evidence>
<keyword evidence="2" id="KW-0812">Transmembrane</keyword>
<dbReference type="EMBL" id="FJUX01000014">
    <property type="protein sequence ID" value="CZS93058.1"/>
    <property type="molecule type" value="Genomic_DNA"/>
</dbReference>
<evidence type="ECO:0000313" key="4">
    <source>
        <dbReference type="Proteomes" id="UP000178912"/>
    </source>
</evidence>
<feature type="region of interest" description="Disordered" evidence="1">
    <location>
        <begin position="439"/>
        <end position="459"/>
    </location>
</feature>
<name>A0A1E1K4L9_9HELO</name>
<feature type="region of interest" description="Disordered" evidence="1">
    <location>
        <begin position="366"/>
        <end position="386"/>
    </location>
</feature>
<feature type="transmembrane region" description="Helical" evidence="2">
    <location>
        <begin position="186"/>
        <end position="206"/>
    </location>
</feature>
<evidence type="ECO:0000256" key="2">
    <source>
        <dbReference type="SAM" id="Phobius"/>
    </source>
</evidence>
<feature type="transmembrane region" description="Helical" evidence="2">
    <location>
        <begin position="272"/>
        <end position="293"/>
    </location>
</feature>
<feature type="compositionally biased region" description="Basic and acidic residues" evidence="1">
    <location>
        <begin position="373"/>
        <end position="382"/>
    </location>
</feature>
<protein>
    <submittedName>
        <fullName evidence="3">Uncharacterized protein</fullName>
    </submittedName>
</protein>
<feature type="transmembrane region" description="Helical" evidence="2">
    <location>
        <begin position="218"/>
        <end position="251"/>
    </location>
</feature>
<feature type="region of interest" description="Disordered" evidence="1">
    <location>
        <begin position="643"/>
        <end position="687"/>
    </location>
</feature>
<feature type="region of interest" description="Disordered" evidence="1">
    <location>
        <begin position="586"/>
        <end position="613"/>
    </location>
</feature>
<feature type="transmembrane region" description="Helical" evidence="2">
    <location>
        <begin position="113"/>
        <end position="133"/>
    </location>
</feature>
<gene>
    <name evidence="3" type="ORF">RAG0_03525</name>
</gene>
<organism evidence="3 4">
    <name type="scientific">Rhynchosporium agropyri</name>
    <dbReference type="NCBI Taxonomy" id="914238"/>
    <lineage>
        <taxon>Eukaryota</taxon>
        <taxon>Fungi</taxon>
        <taxon>Dikarya</taxon>
        <taxon>Ascomycota</taxon>
        <taxon>Pezizomycotina</taxon>
        <taxon>Leotiomycetes</taxon>
        <taxon>Helotiales</taxon>
        <taxon>Ploettnerulaceae</taxon>
        <taxon>Rhynchosporium</taxon>
    </lineage>
</organism>
<evidence type="ECO:0000313" key="3">
    <source>
        <dbReference type="EMBL" id="CZS93058.1"/>
    </source>
</evidence>
<feature type="compositionally biased region" description="Polar residues" evidence="1">
    <location>
        <begin position="650"/>
        <end position="660"/>
    </location>
</feature>
<dbReference type="Proteomes" id="UP000178912">
    <property type="component" value="Unassembled WGS sequence"/>
</dbReference>
<feature type="transmembrane region" description="Helical" evidence="2">
    <location>
        <begin position="153"/>
        <end position="174"/>
    </location>
</feature>
<keyword evidence="4" id="KW-1185">Reference proteome</keyword>
<dbReference type="AlphaFoldDB" id="A0A1E1K4L9"/>
<keyword evidence="2" id="KW-0472">Membrane</keyword>
<keyword evidence="2" id="KW-1133">Transmembrane helix</keyword>
<dbReference type="OrthoDB" id="5368516at2759"/>
<feature type="compositionally biased region" description="Polar residues" evidence="1">
    <location>
        <begin position="594"/>
        <end position="610"/>
    </location>
</feature>
<proteinExistence type="predicted"/>
<feature type="transmembrane region" description="Helical" evidence="2">
    <location>
        <begin position="68"/>
        <end position="92"/>
    </location>
</feature>
<accession>A0A1E1K4L9</accession>
<feature type="transmembrane region" description="Helical" evidence="2">
    <location>
        <begin position="299"/>
        <end position="323"/>
    </location>
</feature>